<evidence type="ECO:0000256" key="1">
    <source>
        <dbReference type="SAM" id="MobiDB-lite"/>
    </source>
</evidence>
<organism evidence="2 3">
    <name type="scientific">Saccharopolyspora erythraea</name>
    <name type="common">Streptomyces erythraeus</name>
    <dbReference type="NCBI Taxonomy" id="1836"/>
    <lineage>
        <taxon>Bacteria</taxon>
        <taxon>Bacillati</taxon>
        <taxon>Actinomycetota</taxon>
        <taxon>Actinomycetes</taxon>
        <taxon>Pseudonocardiales</taxon>
        <taxon>Pseudonocardiaceae</taxon>
        <taxon>Saccharopolyspora</taxon>
    </lineage>
</organism>
<protein>
    <submittedName>
        <fullName evidence="2">Uncharacterized protein</fullName>
    </submittedName>
</protein>
<gene>
    <name evidence="2" type="ORF">GCM10009533_59190</name>
</gene>
<dbReference type="Proteomes" id="UP001500729">
    <property type="component" value="Unassembled WGS sequence"/>
</dbReference>
<evidence type="ECO:0000313" key="2">
    <source>
        <dbReference type="EMBL" id="GAA0553294.1"/>
    </source>
</evidence>
<feature type="region of interest" description="Disordered" evidence="1">
    <location>
        <begin position="50"/>
        <end position="79"/>
    </location>
</feature>
<name>A0ABP3NZ01_SACER</name>
<keyword evidence="3" id="KW-1185">Reference proteome</keyword>
<dbReference type="EMBL" id="BAAAGS010000060">
    <property type="protein sequence ID" value="GAA0553294.1"/>
    <property type="molecule type" value="Genomic_DNA"/>
</dbReference>
<dbReference type="RefSeq" id="WP_009949939.1">
    <property type="nucleotide sequence ID" value="NZ_BAAAGS010000060.1"/>
</dbReference>
<evidence type="ECO:0000313" key="3">
    <source>
        <dbReference type="Proteomes" id="UP001500729"/>
    </source>
</evidence>
<proteinExistence type="predicted"/>
<sequence length="79" mass="8421">MAADAKDVLSELPRAREVVVVLDDHHDSEVINSGLLERALTGMLRDEPALAEEDLHDVPGLPPRTSSASKPSMAGRHGA</sequence>
<comment type="caution">
    <text evidence="2">The sequence shown here is derived from an EMBL/GenBank/DDBJ whole genome shotgun (WGS) entry which is preliminary data.</text>
</comment>
<reference evidence="3" key="1">
    <citation type="journal article" date="2019" name="Int. J. Syst. Evol. Microbiol.">
        <title>The Global Catalogue of Microorganisms (GCM) 10K type strain sequencing project: providing services to taxonomists for standard genome sequencing and annotation.</title>
        <authorList>
            <consortium name="The Broad Institute Genomics Platform"/>
            <consortium name="The Broad Institute Genome Sequencing Center for Infectious Disease"/>
            <person name="Wu L."/>
            <person name="Ma J."/>
        </authorList>
    </citation>
    <scope>NUCLEOTIDE SEQUENCE [LARGE SCALE GENOMIC DNA]</scope>
    <source>
        <strain evidence="3">JCM 10303</strain>
    </source>
</reference>
<accession>A0ABP3NZ01</accession>